<evidence type="ECO:0000313" key="12">
    <source>
        <dbReference type="EMBL" id="TCD78274.1"/>
    </source>
</evidence>
<evidence type="ECO:0000256" key="4">
    <source>
        <dbReference type="ARBA" id="ARBA00022692"/>
    </source>
</evidence>
<feature type="transmembrane region" description="Helical" evidence="8">
    <location>
        <begin position="71"/>
        <end position="87"/>
    </location>
</feature>
<dbReference type="EMBL" id="CP049772">
    <property type="protein sequence ID" value="UNL81931.1"/>
    <property type="molecule type" value="Genomic_DNA"/>
</dbReference>
<reference evidence="21 22" key="1">
    <citation type="journal article" date="2018" name="Sci. Rep.">
        <title>Genomic diversity and distribution of Bifidobacterium longum subsp. longum across the human lifespan.</title>
        <authorList>
            <person name="Odamaki T."/>
            <person name="Bottacini F."/>
            <person name="Kato K."/>
            <person name="Mitsuyama E."/>
            <person name="Yoshida K."/>
            <person name="Horigome A."/>
            <person name="Xiao J.Z."/>
            <person name="van Sinderen D."/>
        </authorList>
    </citation>
    <scope>NUCLEOTIDE SEQUENCE [LARGE SCALE GENOMIC DNA]</scope>
    <source>
        <strain evidence="11 28">MCC10002</strain>
        <strain evidence="12 27">MCC10004</strain>
        <strain evidence="13 23">MCC10009</strain>
        <strain evidence="14 26">MCC10015</strain>
        <strain evidence="15 25">MCC10044</strain>
        <strain evidence="16 21">MCC10083</strain>
        <strain evidence="17 24">MCC10113</strain>
        <strain evidence="18 22">MCC10120</strain>
    </source>
</reference>
<evidence type="ECO:0000256" key="7">
    <source>
        <dbReference type="SAM" id="MobiDB-lite"/>
    </source>
</evidence>
<evidence type="ECO:0000313" key="15">
    <source>
        <dbReference type="EMBL" id="TCE44858.1"/>
    </source>
</evidence>
<dbReference type="EMBL" id="SHTU01000013">
    <property type="protein sequence ID" value="TCF95350.1"/>
    <property type="molecule type" value="Genomic_DNA"/>
</dbReference>
<evidence type="ECO:0000313" key="27">
    <source>
        <dbReference type="Proteomes" id="UP000293475"/>
    </source>
</evidence>
<dbReference type="EMBL" id="SHTC01000013">
    <property type="protein sequence ID" value="TCF58667.1"/>
    <property type="molecule type" value="Genomic_DNA"/>
</dbReference>
<evidence type="ECO:0000256" key="1">
    <source>
        <dbReference type="ARBA" id="ARBA00004651"/>
    </source>
</evidence>
<organism evidence="11 28">
    <name type="scientific">Bifidobacterium longum subsp. longum</name>
    <dbReference type="NCBI Taxonomy" id="1679"/>
    <lineage>
        <taxon>Bacteria</taxon>
        <taxon>Bacillati</taxon>
        <taxon>Actinomycetota</taxon>
        <taxon>Actinomycetes</taxon>
        <taxon>Bifidobacteriales</taxon>
        <taxon>Bifidobacteriaceae</taxon>
        <taxon>Bifidobacterium</taxon>
    </lineage>
</organism>
<reference evidence="10" key="4">
    <citation type="journal article" date="2021" name="Appl. Environ. Microbiol.">
        <title>Novel 3-O-alpha-d-Galactosyl-alpha-l-Arabinofuranosidase for the Assimilation of Gum Arabic Arabinogalactan Protein in Bifidobacterium longum subsp. longum.</title>
        <authorList>
            <person name="Sasaki Y."/>
            <person name="Horigome A."/>
            <person name="Odamaki T."/>
            <person name="Xiao J.Z."/>
            <person name="Ishiwata A."/>
            <person name="Ito Y."/>
            <person name="Kitahara K."/>
            <person name="Fujita K."/>
        </authorList>
    </citation>
    <scope>NUCLEOTIDE SEQUENCE</scope>
    <source>
        <strain evidence="10">MCC00316</strain>
    </source>
</reference>
<protein>
    <submittedName>
        <fullName evidence="10">Membrane protein</fullName>
    </submittedName>
    <submittedName>
        <fullName evidence="11 15">Membrane spanning protein</fullName>
    </submittedName>
    <submittedName>
        <fullName evidence="19">Trimeric intracellular cation channel family protein</fullName>
    </submittedName>
</protein>
<evidence type="ECO:0000256" key="8">
    <source>
        <dbReference type="SAM" id="Phobius"/>
    </source>
</evidence>
<name>A0A087AYW5_BIFLL</name>
<evidence type="ECO:0000313" key="18">
    <source>
        <dbReference type="EMBL" id="TCF95350.1"/>
    </source>
</evidence>
<feature type="compositionally biased region" description="Basic and acidic residues" evidence="7">
    <location>
        <begin position="236"/>
        <end position="256"/>
    </location>
</feature>
<dbReference type="Proteomes" id="UP000291713">
    <property type="component" value="Unassembled WGS sequence"/>
</dbReference>
<dbReference type="GO" id="GO:0005886">
    <property type="term" value="C:plasma membrane"/>
    <property type="evidence" value="ECO:0007669"/>
    <property type="project" value="UniProtKB-SubCell"/>
</dbReference>
<evidence type="ECO:0000313" key="25">
    <source>
        <dbReference type="Proteomes" id="UP000293319"/>
    </source>
</evidence>
<dbReference type="AlphaFoldDB" id="A0A087AYW5"/>
<dbReference type="GeneID" id="69578010"/>
<dbReference type="Proteomes" id="UP000291881">
    <property type="component" value="Unassembled WGS sequence"/>
</dbReference>
<gene>
    <name evidence="19" type="ORF">G8B11_06235</name>
    <name evidence="10" type="ORF">MCC00316_03500</name>
    <name evidence="11" type="ORF">MCC10002_0841</name>
    <name evidence="12" type="ORF">MCC10004_0798</name>
    <name evidence="13" type="ORF">MCC10009_0839</name>
    <name evidence="14" type="ORF">MCC10015_0963</name>
    <name evidence="15" type="ORF">MCC10044_0786</name>
    <name evidence="16" type="ORF">MCC10083_0835</name>
    <name evidence="17" type="ORF">MCC10113_1028</name>
    <name evidence="18" type="ORF">MCC10120_0904</name>
    <name evidence="20" type="ORF">PWA56_04580</name>
</gene>
<evidence type="ECO:0000313" key="10">
    <source>
        <dbReference type="EMBL" id="GHM72060.1"/>
    </source>
</evidence>
<dbReference type="Proteomes" id="UP000293701">
    <property type="component" value="Unassembled WGS sequence"/>
</dbReference>
<feature type="transmembrane region" description="Helical" evidence="8">
    <location>
        <begin position="38"/>
        <end position="59"/>
    </location>
</feature>
<dbReference type="Proteomes" id="UP000292478">
    <property type="component" value="Unassembled WGS sequence"/>
</dbReference>
<evidence type="ECO:0000313" key="19">
    <source>
        <dbReference type="EMBL" id="UNL81931.1"/>
    </source>
</evidence>
<dbReference type="Proteomes" id="UP000293475">
    <property type="component" value="Unassembled WGS sequence"/>
</dbReference>
<feature type="transmembrane region" description="Helical" evidence="8">
    <location>
        <begin position="124"/>
        <end position="144"/>
    </location>
</feature>
<dbReference type="InterPro" id="IPR005115">
    <property type="entry name" value="Gly_transporter"/>
</dbReference>
<evidence type="ECO:0000313" key="13">
    <source>
        <dbReference type="EMBL" id="TCD86015.1"/>
    </source>
</evidence>
<evidence type="ECO:0000259" key="9">
    <source>
        <dbReference type="Pfam" id="PF03458"/>
    </source>
</evidence>
<evidence type="ECO:0000256" key="2">
    <source>
        <dbReference type="ARBA" id="ARBA00008193"/>
    </source>
</evidence>
<dbReference type="OMA" id="DRRPFYW"/>
<dbReference type="PANTHER" id="PTHR30506">
    <property type="entry name" value="INNER MEMBRANE PROTEIN"/>
    <property type="match status" value="1"/>
</dbReference>
<evidence type="ECO:0000313" key="29">
    <source>
        <dbReference type="Proteomes" id="UP001221506"/>
    </source>
</evidence>
<keyword evidence="5 8" id="KW-1133">Transmembrane helix</keyword>
<dbReference type="Proteomes" id="UP001221506">
    <property type="component" value="Chromosome"/>
</dbReference>
<keyword evidence="4 8" id="KW-0812">Transmembrane</keyword>
<evidence type="ECO:0000313" key="14">
    <source>
        <dbReference type="EMBL" id="TCD97892.1"/>
    </source>
</evidence>
<evidence type="ECO:0000313" key="22">
    <source>
        <dbReference type="Proteomes" id="UP000291713"/>
    </source>
</evidence>
<evidence type="ECO:0000313" key="21">
    <source>
        <dbReference type="Proteomes" id="UP000291226"/>
    </source>
</evidence>
<feature type="domain" description="Glycine transporter" evidence="9">
    <location>
        <begin position="13"/>
        <end position="87"/>
    </location>
</feature>
<dbReference type="EMBL" id="BNHC01000002">
    <property type="protein sequence ID" value="GHM72060.1"/>
    <property type="molecule type" value="Genomic_DNA"/>
</dbReference>
<dbReference type="EMBL" id="SHPO01000015">
    <property type="protein sequence ID" value="TCD78274.1"/>
    <property type="molecule type" value="Genomic_DNA"/>
</dbReference>
<dbReference type="Proteomes" id="UP000293319">
    <property type="component" value="Unassembled WGS sequence"/>
</dbReference>
<evidence type="ECO:0000313" key="26">
    <source>
        <dbReference type="Proteomes" id="UP000293441"/>
    </source>
</evidence>
<feature type="domain" description="Glycine transporter" evidence="9">
    <location>
        <begin position="99"/>
        <end position="173"/>
    </location>
</feature>
<comment type="similarity">
    <text evidence="2">Belongs to the UPF0126 family.</text>
</comment>
<dbReference type="EMBL" id="CP118598">
    <property type="protein sequence ID" value="WDY41105.1"/>
    <property type="molecule type" value="Genomic_DNA"/>
</dbReference>
<evidence type="ECO:0000313" key="28">
    <source>
        <dbReference type="Proteomes" id="UP000293701"/>
    </source>
</evidence>
<dbReference type="Pfam" id="PF03458">
    <property type="entry name" value="Gly_transporter"/>
    <property type="match status" value="2"/>
</dbReference>
<evidence type="ECO:0000313" key="11">
    <source>
        <dbReference type="EMBL" id="TCD74533.1"/>
    </source>
</evidence>
<keyword evidence="6 8" id="KW-0472">Membrane</keyword>
<evidence type="ECO:0000256" key="3">
    <source>
        <dbReference type="ARBA" id="ARBA00022475"/>
    </source>
</evidence>
<reference evidence="11" key="2">
    <citation type="submission" date="2019-02" db="EMBL/GenBank/DDBJ databases">
        <authorList>
            <person name="Odamaki T."/>
        </authorList>
    </citation>
    <scope>NUCLEOTIDE SEQUENCE</scope>
    <source>
        <strain evidence="11">MCC10002</strain>
        <strain evidence="12">MCC10004</strain>
        <strain evidence="13">MCC10009</strain>
        <strain evidence="14">MCC10015</strain>
        <strain evidence="15">MCC10044</strain>
        <strain evidence="16">MCC10083</strain>
        <strain evidence="17">MCC10113</strain>
        <strain evidence="18">MCC10120</strain>
    </source>
</reference>
<dbReference type="Proteomes" id="UP000293441">
    <property type="component" value="Unassembled WGS sequence"/>
</dbReference>
<feature type="transmembrane region" description="Helical" evidence="8">
    <location>
        <begin position="156"/>
        <end position="176"/>
    </location>
</feature>
<dbReference type="EMBL" id="SHPM01000017">
    <property type="protein sequence ID" value="TCD74533.1"/>
    <property type="molecule type" value="Genomic_DNA"/>
</dbReference>
<dbReference type="Proteomes" id="UP000829452">
    <property type="component" value="Chromosome"/>
</dbReference>
<sequence>MQVALENNIVFVVIEYLAILCWGLSGGLAAIRKGYDIFTIMLCGWLTALGGGLVRDVMLGALPPVGITDKGYVLTTLFSGIIVVVAHPEITKLKWTMTVIDALGLGLFAVSGTAKALAYGSSGMTAVFLGMFTALAGGLIRDIFIGDVPMIIRDKHLYAVPSFIGCILTVLVWRGVSYGWFDMRSEMLLDVLIVIIVVALRLLSVGFNVTLPGAVERHRVYLPSESRYLKRPVIHPHADTVDPGDTTKDEEDKPQDGSRPPQG</sequence>
<evidence type="ECO:0000256" key="6">
    <source>
        <dbReference type="ARBA" id="ARBA00023136"/>
    </source>
</evidence>
<evidence type="ECO:0000256" key="5">
    <source>
        <dbReference type="ARBA" id="ARBA00022989"/>
    </source>
</evidence>
<evidence type="ECO:0000313" key="24">
    <source>
        <dbReference type="Proteomes" id="UP000292478"/>
    </source>
</evidence>
<comment type="subcellular location">
    <subcellularLocation>
        <location evidence="1">Cell membrane</location>
        <topology evidence="1">Multi-pass membrane protein</topology>
    </subcellularLocation>
</comment>
<keyword evidence="3" id="KW-1003">Cell membrane</keyword>
<feature type="region of interest" description="Disordered" evidence="7">
    <location>
        <begin position="236"/>
        <end position="263"/>
    </location>
</feature>
<dbReference type="RefSeq" id="WP_007053361.1">
    <property type="nucleotide sequence ID" value="NZ_BCYI01000034.1"/>
</dbReference>
<evidence type="ECO:0000313" key="16">
    <source>
        <dbReference type="EMBL" id="TCF10720.1"/>
    </source>
</evidence>
<dbReference type="Proteomes" id="UP000291226">
    <property type="component" value="Unassembled WGS sequence"/>
</dbReference>
<feature type="transmembrane region" description="Helical" evidence="8">
    <location>
        <begin position="188"/>
        <end position="211"/>
    </location>
</feature>
<dbReference type="PANTHER" id="PTHR30506:SF3">
    <property type="entry name" value="UPF0126 INNER MEMBRANE PROTEIN YADS-RELATED"/>
    <property type="match status" value="1"/>
</dbReference>
<reference evidence="19" key="3">
    <citation type="submission" date="2020-02" db="EMBL/GenBank/DDBJ databases">
        <title>The Isolation and identification of Lactobacillus and Bifidobacterium species from dairy as potential probiotics for calf scour mitigation.</title>
        <authorList>
            <person name="Dhadda K."/>
            <person name="Guan L."/>
            <person name="Chen Y."/>
            <person name="Malmuthuge N."/>
        </authorList>
    </citation>
    <scope>NUCLEOTIDE SEQUENCE</scope>
    <source>
        <strain evidence="19">B1</strain>
    </source>
</reference>
<proteinExistence type="inferred from homology"/>
<dbReference type="EMBL" id="SHSD01000019">
    <property type="protein sequence ID" value="TCF10720.1"/>
    <property type="molecule type" value="Genomic_DNA"/>
</dbReference>
<evidence type="ECO:0000313" key="17">
    <source>
        <dbReference type="EMBL" id="TCF58667.1"/>
    </source>
</evidence>
<evidence type="ECO:0000313" key="20">
    <source>
        <dbReference type="EMBL" id="WDY41105.1"/>
    </source>
</evidence>
<reference evidence="20 29" key="5">
    <citation type="submission" date="2023-02" db="EMBL/GenBank/DDBJ databases">
        <authorList>
            <person name="Pan L."/>
        </authorList>
    </citation>
    <scope>NUCLEOTIDE SEQUENCE [LARGE SCALE GENOMIC DNA]</scope>
    <source>
        <strain evidence="20 29">F2</strain>
    </source>
</reference>
<dbReference type="EMBL" id="SHPX01000016">
    <property type="protein sequence ID" value="TCD97892.1"/>
    <property type="molecule type" value="Genomic_DNA"/>
</dbReference>
<dbReference type="EMBL" id="SHQV01000011">
    <property type="protein sequence ID" value="TCE44858.1"/>
    <property type="molecule type" value="Genomic_DNA"/>
</dbReference>
<accession>A0A087AYW5</accession>
<dbReference type="EMBL" id="SHPS01000017">
    <property type="protein sequence ID" value="TCD86015.1"/>
    <property type="molecule type" value="Genomic_DNA"/>
</dbReference>
<dbReference type="Proteomes" id="UP000663812">
    <property type="component" value="Unassembled WGS sequence"/>
</dbReference>
<feature type="transmembrane region" description="Helical" evidence="8">
    <location>
        <begin position="12"/>
        <end position="31"/>
    </location>
</feature>
<evidence type="ECO:0000313" key="23">
    <source>
        <dbReference type="Proteomes" id="UP000291881"/>
    </source>
</evidence>